<organism evidence="2 3">
    <name type="scientific">Uabimicrobium amorphum</name>
    <dbReference type="NCBI Taxonomy" id="2596890"/>
    <lineage>
        <taxon>Bacteria</taxon>
        <taxon>Pseudomonadati</taxon>
        <taxon>Planctomycetota</taxon>
        <taxon>Candidatus Uabimicrobiia</taxon>
        <taxon>Candidatus Uabimicrobiales</taxon>
        <taxon>Candidatus Uabimicrobiaceae</taxon>
        <taxon>Candidatus Uabimicrobium</taxon>
    </lineage>
</organism>
<protein>
    <submittedName>
        <fullName evidence="2">Uncharacterized protein</fullName>
    </submittedName>
</protein>
<sequence>MKYLLLFFSMCYLFSQLIHSQIDTGDWEIHLDGQYTYKAKIVTTSSGLEAIIYSGDAAPPSGTYKVTSNSNQVSILRYYTLDQLKKFAPWDDYYPTPQAYENLLRQKPMFFFSLNVISSGEMTGNAQDFFNSFEGEEVTEFSNYNRGWRYSTTWISVKKKQAEQKKAEEKRKVDNLIKKYEKPLTTKFVVENGSASGEYKAKELEVRNTIVKSNKSANFLAEKEIILEKGFVAEKGSDIEMFLMKHSILTQRAKQVEHWTPNTIETLKKIDQAMAKDTGRTSVAFTLFYVHFIAPSFGKKVVKGVLPYDEAHNTLAAILQIKITEQQIKNDIKKSSLLSPVVLEQFIKGFVALRHNEIRNIIGAHIAPHLSNKKYTRAVRFWTTFLDLLRPK</sequence>
<dbReference type="Proteomes" id="UP000326354">
    <property type="component" value="Chromosome"/>
</dbReference>
<dbReference type="AlphaFoldDB" id="A0A5S9IS56"/>
<dbReference type="KEGG" id="uam:UABAM_04992"/>
<evidence type="ECO:0000313" key="2">
    <source>
        <dbReference type="EMBL" id="BBM86606.1"/>
    </source>
</evidence>
<keyword evidence="1" id="KW-0732">Signal</keyword>
<dbReference type="EMBL" id="AP019860">
    <property type="protein sequence ID" value="BBM86606.1"/>
    <property type="molecule type" value="Genomic_DNA"/>
</dbReference>
<reference evidence="2 3" key="1">
    <citation type="submission" date="2019-08" db="EMBL/GenBank/DDBJ databases">
        <title>Complete genome sequence of Candidatus Uab amorphum.</title>
        <authorList>
            <person name="Shiratori T."/>
            <person name="Suzuki S."/>
            <person name="Kakizawa Y."/>
            <person name="Ishida K."/>
        </authorList>
    </citation>
    <scope>NUCLEOTIDE SEQUENCE [LARGE SCALE GENOMIC DNA]</scope>
    <source>
        <strain evidence="2 3">SRT547</strain>
    </source>
</reference>
<gene>
    <name evidence="2" type="ORF">UABAM_04992</name>
</gene>
<feature type="chain" id="PRO_5025043309" evidence="1">
    <location>
        <begin position="21"/>
        <end position="392"/>
    </location>
</feature>
<accession>A0A5S9IS56</accession>
<feature type="signal peptide" evidence="1">
    <location>
        <begin position="1"/>
        <end position="20"/>
    </location>
</feature>
<evidence type="ECO:0000313" key="3">
    <source>
        <dbReference type="Proteomes" id="UP000326354"/>
    </source>
</evidence>
<name>A0A5S9IS56_UABAM</name>
<dbReference type="RefSeq" id="WP_151970654.1">
    <property type="nucleotide sequence ID" value="NZ_AP019860.1"/>
</dbReference>
<evidence type="ECO:0000256" key="1">
    <source>
        <dbReference type="SAM" id="SignalP"/>
    </source>
</evidence>
<keyword evidence="3" id="KW-1185">Reference proteome</keyword>
<proteinExistence type="predicted"/>